<dbReference type="Gene3D" id="1.20.1720.10">
    <property type="entry name" value="Multidrug resistance protein D"/>
    <property type="match status" value="1"/>
</dbReference>
<comment type="subcellular location">
    <subcellularLocation>
        <location evidence="1">Cell membrane</location>
        <topology evidence="1">Multi-pass membrane protein</topology>
    </subcellularLocation>
</comment>
<dbReference type="AlphaFoldDB" id="A0A937R6T8"/>
<evidence type="ECO:0000313" key="8">
    <source>
        <dbReference type="EMBL" id="MBL7626778.1"/>
    </source>
</evidence>
<evidence type="ECO:0000256" key="3">
    <source>
        <dbReference type="ARBA" id="ARBA00022692"/>
    </source>
</evidence>
<proteinExistence type="predicted"/>
<keyword evidence="3 6" id="KW-0812">Transmembrane</keyword>
<feature type="transmembrane region" description="Helical" evidence="6">
    <location>
        <begin position="249"/>
        <end position="268"/>
    </location>
</feature>
<feature type="transmembrane region" description="Helical" evidence="6">
    <location>
        <begin position="149"/>
        <end position="171"/>
    </location>
</feature>
<sequence length="550" mass="55977">MTRRDVGKRSPGAGPGTAAAGRTLLPTLAAAQFLMTLDSSVMNVSIATVAADVGTTVTGIQTAITFYTLVMAALMITGGRLGQLLGHRRVFTVGCVIYGCGSLTTSLAGNLAVLVVGWSCLEGVGAALIMPAVVALVASNFAPERRGHAYGLVAAAGAIAVAAGPLVGGLFTTYLSWRWVFAGEILVVAVILWMTRGMTDAPPSAGGRLDLVGTALSATGLALVVYGVLRSGSWGLVRAAPGAPAWLGLSPAIWLILAGGTILWLFVWSQDRRTARGAVVLLDPALLRNRTLRAGLTSFFFQYLLQAGLFFVVPLYLSVALGLSAVATGVRLLPLSVALLVAAAGIPKVFPHASPRRVVRCGFLALFAGMTIMIGALDAGAGPEIVTWPMLLAGLGVGALASQLGSVTVSAVADEHSGEVGGVQNTVTNLGASIGTAAAGAVLISVLSASFLAGVQQDPAIPADLATHAEVRLAEGIPFVSDRDLKTRLDEAGVPPDTAQAITADNADARIDGLRASLSLLAALALAALFLTRQLPARQPAPAPAPGQAP</sequence>
<dbReference type="RefSeq" id="WP_203002376.1">
    <property type="nucleotide sequence ID" value="NZ_JADWYU010000104.1"/>
</dbReference>
<accession>A0A937R6T8</accession>
<keyword evidence="5 6" id="KW-0472">Membrane</keyword>
<feature type="transmembrane region" description="Helical" evidence="6">
    <location>
        <begin position="124"/>
        <end position="142"/>
    </location>
</feature>
<dbReference type="PROSITE" id="PS50850">
    <property type="entry name" value="MFS"/>
    <property type="match status" value="1"/>
</dbReference>
<feature type="transmembrane region" description="Helical" evidence="6">
    <location>
        <begin position="389"/>
        <end position="413"/>
    </location>
</feature>
<dbReference type="PANTHER" id="PTHR42718">
    <property type="entry name" value="MAJOR FACILITATOR SUPERFAMILY MULTIDRUG TRANSPORTER MFSC"/>
    <property type="match status" value="1"/>
</dbReference>
<dbReference type="GO" id="GO:0022857">
    <property type="term" value="F:transmembrane transporter activity"/>
    <property type="evidence" value="ECO:0007669"/>
    <property type="project" value="InterPro"/>
</dbReference>
<feature type="transmembrane region" description="Helical" evidence="6">
    <location>
        <begin position="59"/>
        <end position="78"/>
    </location>
</feature>
<protein>
    <submittedName>
        <fullName evidence="8">MFS transporter</fullName>
    </submittedName>
</protein>
<dbReference type="SUPFAM" id="SSF103473">
    <property type="entry name" value="MFS general substrate transporter"/>
    <property type="match status" value="1"/>
</dbReference>
<dbReference type="PANTHER" id="PTHR42718:SF9">
    <property type="entry name" value="MAJOR FACILITATOR SUPERFAMILY MULTIDRUG TRANSPORTER MFSC"/>
    <property type="match status" value="1"/>
</dbReference>
<evidence type="ECO:0000256" key="5">
    <source>
        <dbReference type="ARBA" id="ARBA00023136"/>
    </source>
</evidence>
<evidence type="ECO:0000259" key="7">
    <source>
        <dbReference type="PROSITE" id="PS50850"/>
    </source>
</evidence>
<evidence type="ECO:0000256" key="2">
    <source>
        <dbReference type="ARBA" id="ARBA00022448"/>
    </source>
</evidence>
<dbReference type="PRINTS" id="PR01036">
    <property type="entry name" value="TCRTETB"/>
</dbReference>
<name>A0A937R6T8_9ACTN</name>
<feature type="transmembrane region" description="Helical" evidence="6">
    <location>
        <begin position="296"/>
        <end position="317"/>
    </location>
</feature>
<feature type="transmembrane region" description="Helical" evidence="6">
    <location>
        <begin position="90"/>
        <end position="118"/>
    </location>
</feature>
<dbReference type="InterPro" id="IPR011701">
    <property type="entry name" value="MFS"/>
</dbReference>
<keyword evidence="2" id="KW-0813">Transport</keyword>
<dbReference type="CDD" id="cd17321">
    <property type="entry name" value="MFS_MMR_MDR_like"/>
    <property type="match status" value="1"/>
</dbReference>
<dbReference type="GO" id="GO:0005886">
    <property type="term" value="C:plasma membrane"/>
    <property type="evidence" value="ECO:0007669"/>
    <property type="project" value="UniProtKB-SubCell"/>
</dbReference>
<evidence type="ECO:0000256" key="4">
    <source>
        <dbReference type="ARBA" id="ARBA00022989"/>
    </source>
</evidence>
<organism evidence="8 9">
    <name type="scientific">Frankia nepalensis</name>
    <dbReference type="NCBI Taxonomy" id="1836974"/>
    <lineage>
        <taxon>Bacteria</taxon>
        <taxon>Bacillati</taxon>
        <taxon>Actinomycetota</taxon>
        <taxon>Actinomycetes</taxon>
        <taxon>Frankiales</taxon>
        <taxon>Frankiaceae</taxon>
        <taxon>Frankia</taxon>
    </lineage>
</organism>
<feature type="transmembrane region" description="Helical" evidence="6">
    <location>
        <begin position="513"/>
        <end position="531"/>
    </location>
</feature>
<dbReference type="EMBL" id="JAEACQ010000148">
    <property type="protein sequence ID" value="MBL7626778.1"/>
    <property type="molecule type" value="Genomic_DNA"/>
</dbReference>
<dbReference type="InterPro" id="IPR036259">
    <property type="entry name" value="MFS_trans_sf"/>
</dbReference>
<reference evidence="8" key="1">
    <citation type="submission" date="2020-12" db="EMBL/GenBank/DDBJ databases">
        <title>Genomic characterization of non-nitrogen-fixing Frankia strains.</title>
        <authorList>
            <person name="Carlos-Shanley C."/>
            <person name="Guerra T."/>
            <person name="Hahn D."/>
        </authorList>
    </citation>
    <scope>NUCLEOTIDE SEQUENCE</scope>
    <source>
        <strain evidence="8">CN6</strain>
    </source>
</reference>
<evidence type="ECO:0000313" key="9">
    <source>
        <dbReference type="Proteomes" id="UP000604475"/>
    </source>
</evidence>
<feature type="transmembrane region" description="Helical" evidence="6">
    <location>
        <begin position="207"/>
        <end position="229"/>
    </location>
</feature>
<comment type="caution">
    <text evidence="8">The sequence shown here is derived from an EMBL/GenBank/DDBJ whole genome shotgun (WGS) entry which is preliminary data.</text>
</comment>
<keyword evidence="9" id="KW-1185">Reference proteome</keyword>
<dbReference type="Gene3D" id="1.20.1250.20">
    <property type="entry name" value="MFS general substrate transporter like domains"/>
    <property type="match status" value="1"/>
</dbReference>
<feature type="transmembrane region" description="Helical" evidence="6">
    <location>
        <begin position="323"/>
        <end position="346"/>
    </location>
</feature>
<keyword evidence="4 6" id="KW-1133">Transmembrane helix</keyword>
<feature type="domain" description="Major facilitator superfamily (MFS) profile" evidence="7">
    <location>
        <begin position="24"/>
        <end position="540"/>
    </location>
</feature>
<gene>
    <name evidence="8" type="ORF">I7412_06260</name>
</gene>
<dbReference type="Proteomes" id="UP000604475">
    <property type="component" value="Unassembled WGS sequence"/>
</dbReference>
<evidence type="ECO:0000256" key="1">
    <source>
        <dbReference type="ARBA" id="ARBA00004651"/>
    </source>
</evidence>
<feature type="transmembrane region" description="Helical" evidence="6">
    <location>
        <begin position="434"/>
        <end position="455"/>
    </location>
</feature>
<dbReference type="Pfam" id="PF07690">
    <property type="entry name" value="MFS_1"/>
    <property type="match status" value="1"/>
</dbReference>
<evidence type="ECO:0000256" key="6">
    <source>
        <dbReference type="SAM" id="Phobius"/>
    </source>
</evidence>
<feature type="transmembrane region" description="Helical" evidence="6">
    <location>
        <begin position="358"/>
        <end position="377"/>
    </location>
</feature>
<dbReference type="InterPro" id="IPR020846">
    <property type="entry name" value="MFS_dom"/>
</dbReference>
<feature type="transmembrane region" description="Helical" evidence="6">
    <location>
        <begin position="177"/>
        <end position="195"/>
    </location>
</feature>